<keyword evidence="5" id="KW-0539">Nucleus</keyword>
<sequence length="447" mass="49345">MELKTSVVGDARCESDNQTIKMYDSPPKVRKAYRITKQREKWTEEEHQKFLEALKLYGRGWRQIEEHVGTKSAVQIRSHAQKFFSKVVRGSTGSVESSIKPIEIPPPRPKRKPMHPYPRKSAESLNLTPVSIQPERSPSPNLSAADKGTKSPTSVLSCQGSDALSSAASGQHNRSPLSASCTTDMRSISQSPTEIENDYMIGNLPDEERRSSPAKLLSSSSTLENLLSMKFELGAKDASYTKEEEEEAEVAASGSFKLFGRTVLLSGFQKESPSGAKNSQTSKNDEGLVLTLSSDQLDTNLSLGGAVSIWNQLEQPKESCNTETANSPMLWWTLYQFPFHYLAACNQTLDQTPRNSCSEHREEDKDIPKERSSTGSNDGSASGVETAGDKNLEAVDSFPQKPCTKVSVEPSNSRKGFVPYKRCLAERDNASAVVAPNDRERRKTRVC</sequence>
<dbReference type="eggNOG" id="KOG0724">
    <property type="taxonomic scope" value="Eukaryota"/>
</dbReference>
<dbReference type="InterPro" id="IPR001005">
    <property type="entry name" value="SANT/Myb"/>
</dbReference>
<dbReference type="PANTHER" id="PTHR12802:SF175">
    <property type="entry name" value="PROTEIN REVEILLE 2"/>
    <property type="match status" value="1"/>
</dbReference>
<evidence type="ECO:0000256" key="5">
    <source>
        <dbReference type="ARBA" id="ARBA00023242"/>
    </source>
</evidence>
<evidence type="ECO:0000259" key="9">
    <source>
        <dbReference type="PROSITE" id="PS51294"/>
    </source>
</evidence>
<dbReference type="PROSITE" id="PS51293">
    <property type="entry name" value="SANT"/>
    <property type="match status" value="1"/>
</dbReference>
<organism evidence="10 11">
    <name type="scientific">Morus notabilis</name>
    <dbReference type="NCBI Taxonomy" id="981085"/>
    <lineage>
        <taxon>Eukaryota</taxon>
        <taxon>Viridiplantae</taxon>
        <taxon>Streptophyta</taxon>
        <taxon>Embryophyta</taxon>
        <taxon>Tracheophyta</taxon>
        <taxon>Spermatophyta</taxon>
        <taxon>Magnoliopsida</taxon>
        <taxon>eudicotyledons</taxon>
        <taxon>Gunneridae</taxon>
        <taxon>Pentapetalae</taxon>
        <taxon>rosids</taxon>
        <taxon>fabids</taxon>
        <taxon>Rosales</taxon>
        <taxon>Moraceae</taxon>
        <taxon>Moreae</taxon>
        <taxon>Morus</taxon>
    </lineage>
</organism>
<dbReference type="Proteomes" id="UP000030645">
    <property type="component" value="Unassembled WGS sequence"/>
</dbReference>
<feature type="domain" description="SANT" evidence="8">
    <location>
        <begin position="37"/>
        <end position="88"/>
    </location>
</feature>
<dbReference type="PROSITE" id="PS51294">
    <property type="entry name" value="HTH_MYB"/>
    <property type="match status" value="1"/>
</dbReference>
<gene>
    <name evidence="10" type="ORF">L484_025105</name>
</gene>
<dbReference type="OrthoDB" id="118550at2759"/>
<evidence type="ECO:0000256" key="1">
    <source>
        <dbReference type="ARBA" id="ARBA00004123"/>
    </source>
</evidence>
<dbReference type="Pfam" id="PF00249">
    <property type="entry name" value="Myb_DNA-binding"/>
    <property type="match status" value="1"/>
</dbReference>
<dbReference type="FunFam" id="1.10.10.60:FF:000023">
    <property type="entry name" value="protein REVEILLE 6 isoform X1"/>
    <property type="match status" value="1"/>
</dbReference>
<keyword evidence="3" id="KW-0238">DNA-binding</keyword>
<dbReference type="NCBIfam" id="TIGR01557">
    <property type="entry name" value="myb_SHAQKYF"/>
    <property type="match status" value="1"/>
</dbReference>
<evidence type="ECO:0000256" key="3">
    <source>
        <dbReference type="ARBA" id="ARBA00023125"/>
    </source>
</evidence>
<feature type="compositionally biased region" description="Polar residues" evidence="6">
    <location>
        <begin position="123"/>
        <end position="142"/>
    </location>
</feature>
<proteinExistence type="predicted"/>
<dbReference type="InterPro" id="IPR006447">
    <property type="entry name" value="Myb_dom_plants"/>
</dbReference>
<keyword evidence="2" id="KW-0805">Transcription regulation</keyword>
<dbReference type="EMBL" id="KE344806">
    <property type="protein sequence ID" value="EXB80252.1"/>
    <property type="molecule type" value="Genomic_DNA"/>
</dbReference>
<feature type="compositionally biased region" description="Basic residues" evidence="6">
    <location>
        <begin position="108"/>
        <end position="118"/>
    </location>
</feature>
<protein>
    <submittedName>
        <fullName evidence="10">Myb-like protein G</fullName>
    </submittedName>
</protein>
<name>W9RL29_9ROSA</name>
<dbReference type="CDD" id="cd00167">
    <property type="entry name" value="SANT"/>
    <property type="match status" value="1"/>
</dbReference>
<dbReference type="SUPFAM" id="SSF46689">
    <property type="entry name" value="Homeodomain-like"/>
    <property type="match status" value="1"/>
</dbReference>
<keyword evidence="4" id="KW-0804">Transcription</keyword>
<dbReference type="GO" id="GO:0005634">
    <property type="term" value="C:nucleus"/>
    <property type="evidence" value="ECO:0007669"/>
    <property type="project" value="UniProtKB-SubCell"/>
</dbReference>
<evidence type="ECO:0000256" key="4">
    <source>
        <dbReference type="ARBA" id="ARBA00023163"/>
    </source>
</evidence>
<feature type="compositionally biased region" description="Polar residues" evidence="6">
    <location>
        <begin position="150"/>
        <end position="194"/>
    </location>
</feature>
<dbReference type="GO" id="GO:0010468">
    <property type="term" value="P:regulation of gene expression"/>
    <property type="evidence" value="ECO:0007669"/>
    <property type="project" value="UniProtKB-ARBA"/>
</dbReference>
<dbReference type="PANTHER" id="PTHR12802">
    <property type="entry name" value="SWI/SNF COMPLEX-RELATED"/>
    <property type="match status" value="1"/>
</dbReference>
<keyword evidence="11" id="KW-1185">Reference proteome</keyword>
<evidence type="ECO:0000313" key="11">
    <source>
        <dbReference type="Proteomes" id="UP000030645"/>
    </source>
</evidence>
<evidence type="ECO:0000259" key="8">
    <source>
        <dbReference type="PROSITE" id="PS51293"/>
    </source>
</evidence>
<dbReference type="Gene3D" id="1.10.10.60">
    <property type="entry name" value="Homeodomain-like"/>
    <property type="match status" value="1"/>
</dbReference>
<evidence type="ECO:0000313" key="10">
    <source>
        <dbReference type="EMBL" id="EXB80252.1"/>
    </source>
</evidence>
<dbReference type="SMART" id="SM00717">
    <property type="entry name" value="SANT"/>
    <property type="match status" value="1"/>
</dbReference>
<feature type="region of interest" description="Disordered" evidence="6">
    <location>
        <begin position="95"/>
        <end position="197"/>
    </location>
</feature>
<dbReference type="KEGG" id="mnt:21407817"/>
<dbReference type="AlphaFoldDB" id="W9RL29"/>
<dbReference type="STRING" id="981085.W9RL29"/>
<evidence type="ECO:0000259" key="7">
    <source>
        <dbReference type="PROSITE" id="PS50090"/>
    </source>
</evidence>
<accession>W9RL29</accession>
<feature type="domain" description="HTH myb-type" evidence="9">
    <location>
        <begin position="34"/>
        <end position="88"/>
    </location>
</feature>
<dbReference type="InterPro" id="IPR017930">
    <property type="entry name" value="Myb_dom"/>
</dbReference>
<dbReference type="InterPro" id="IPR017884">
    <property type="entry name" value="SANT_dom"/>
</dbReference>
<dbReference type="InterPro" id="IPR009057">
    <property type="entry name" value="Homeodomain-like_sf"/>
</dbReference>
<feature type="compositionally biased region" description="Basic and acidic residues" evidence="6">
    <location>
        <begin position="357"/>
        <end position="372"/>
    </location>
</feature>
<dbReference type="GO" id="GO:0003677">
    <property type="term" value="F:DNA binding"/>
    <property type="evidence" value="ECO:0007669"/>
    <property type="project" value="UniProtKB-KW"/>
</dbReference>
<dbReference type="PROSITE" id="PS50090">
    <property type="entry name" value="MYB_LIKE"/>
    <property type="match status" value="1"/>
</dbReference>
<evidence type="ECO:0000256" key="6">
    <source>
        <dbReference type="SAM" id="MobiDB-lite"/>
    </source>
</evidence>
<reference evidence="11" key="1">
    <citation type="submission" date="2013-01" db="EMBL/GenBank/DDBJ databases">
        <title>Draft Genome Sequence of a Mulberry Tree, Morus notabilis C.K. Schneid.</title>
        <authorList>
            <person name="He N."/>
            <person name="Zhao S."/>
        </authorList>
    </citation>
    <scope>NUCLEOTIDE SEQUENCE</scope>
</reference>
<feature type="domain" description="Myb-like" evidence="7">
    <location>
        <begin position="34"/>
        <end position="84"/>
    </location>
</feature>
<comment type="subcellular location">
    <subcellularLocation>
        <location evidence="1">Nucleus</location>
    </subcellularLocation>
</comment>
<feature type="region of interest" description="Disordered" evidence="6">
    <location>
        <begin position="352"/>
        <end position="413"/>
    </location>
</feature>
<evidence type="ECO:0000256" key="2">
    <source>
        <dbReference type="ARBA" id="ARBA00023015"/>
    </source>
</evidence>